<dbReference type="EMBL" id="OIVN01001302">
    <property type="protein sequence ID" value="SPC92389.1"/>
    <property type="molecule type" value="Genomic_DNA"/>
</dbReference>
<dbReference type="SUPFAM" id="SSF56784">
    <property type="entry name" value="HAD-like"/>
    <property type="match status" value="1"/>
</dbReference>
<evidence type="ECO:0000256" key="5">
    <source>
        <dbReference type="SAM" id="MobiDB-lite"/>
    </source>
</evidence>
<proteinExistence type="inferred from homology"/>
<comment type="cofactor">
    <cofactor evidence="1">
        <name>Mg(2+)</name>
        <dbReference type="ChEBI" id="CHEBI:18420"/>
    </cofactor>
</comment>
<feature type="compositionally biased region" description="Basic and acidic residues" evidence="5">
    <location>
        <begin position="625"/>
        <end position="635"/>
    </location>
</feature>
<dbReference type="Pfam" id="PF04571">
    <property type="entry name" value="Lipin_N"/>
    <property type="match status" value="1"/>
</dbReference>
<evidence type="ECO:0000256" key="4">
    <source>
        <dbReference type="ARBA" id="ARBA00022801"/>
    </source>
</evidence>
<feature type="compositionally biased region" description="Polar residues" evidence="5">
    <location>
        <begin position="186"/>
        <end position="201"/>
    </location>
</feature>
<dbReference type="InterPro" id="IPR007651">
    <property type="entry name" value="Lipin_N"/>
</dbReference>
<name>A0A2N9FZG3_FAGSY</name>
<evidence type="ECO:0000256" key="2">
    <source>
        <dbReference type="ARBA" id="ARBA00005476"/>
    </source>
</evidence>
<dbReference type="InterPro" id="IPR031703">
    <property type="entry name" value="Lipin_mid"/>
</dbReference>
<evidence type="ECO:0000256" key="3">
    <source>
        <dbReference type="ARBA" id="ARBA00012638"/>
    </source>
</evidence>
<dbReference type="Pfam" id="PF08235">
    <property type="entry name" value="LNS2"/>
    <property type="match status" value="1"/>
</dbReference>
<dbReference type="InterPro" id="IPR031315">
    <property type="entry name" value="LNS2/PITP"/>
</dbReference>
<evidence type="ECO:0000313" key="7">
    <source>
        <dbReference type="EMBL" id="SPC92389.1"/>
    </source>
</evidence>
<evidence type="ECO:0000259" key="6">
    <source>
        <dbReference type="SMART" id="SM00775"/>
    </source>
</evidence>
<feature type="region of interest" description="Disordered" evidence="5">
    <location>
        <begin position="765"/>
        <end position="799"/>
    </location>
</feature>
<dbReference type="Pfam" id="PF16876">
    <property type="entry name" value="Lipin_mid"/>
    <property type="match status" value="1"/>
</dbReference>
<dbReference type="InterPro" id="IPR013209">
    <property type="entry name" value="LNS2"/>
</dbReference>
<evidence type="ECO:0000256" key="1">
    <source>
        <dbReference type="ARBA" id="ARBA00001946"/>
    </source>
</evidence>
<gene>
    <name evidence="7" type="ORF">FSB_LOCUS20271</name>
</gene>
<dbReference type="AlphaFoldDB" id="A0A2N9FZG3"/>
<feature type="region of interest" description="Disordered" evidence="5">
    <location>
        <begin position="177"/>
        <end position="204"/>
    </location>
</feature>
<organism evidence="7">
    <name type="scientific">Fagus sylvatica</name>
    <name type="common">Beechnut</name>
    <dbReference type="NCBI Taxonomy" id="28930"/>
    <lineage>
        <taxon>Eukaryota</taxon>
        <taxon>Viridiplantae</taxon>
        <taxon>Streptophyta</taxon>
        <taxon>Embryophyta</taxon>
        <taxon>Tracheophyta</taxon>
        <taxon>Spermatophyta</taxon>
        <taxon>Magnoliopsida</taxon>
        <taxon>eudicotyledons</taxon>
        <taxon>Gunneridae</taxon>
        <taxon>Pentapetalae</taxon>
        <taxon>rosids</taxon>
        <taxon>fabids</taxon>
        <taxon>Fagales</taxon>
        <taxon>Fagaceae</taxon>
        <taxon>Fagus</taxon>
    </lineage>
</organism>
<dbReference type="PANTHER" id="PTHR12181">
    <property type="entry name" value="LIPIN"/>
    <property type="match status" value="1"/>
</dbReference>
<sequence length="1048" mass="115873">MYAVERLIEQQDGSFKSSPWYVRFGKFQGVLKAKEKVVNISVNGVEASFHMYLDHKGEAYFLREGDLEEGEIIPYSLSSGDETDGKSQIDRRPVKSKSYNFDNNVSNSADKIDVRNVKVLTRSNSRRSRILGLVFGRRSMKEVDVDGDVARAKSLERAEIAANLLEVNWSTNLAINKPRKDKAEKNVQSNDGKGQGSSSVHDNAENGVDQCVLHEEAGSHTEKKGDSSLSSFENMQSSVVETRIEVSCFSTPEKVTENSMAGESVLDEKCEMISMVSRKIDVGEIEHDENAKVQCSIQLEEHPGVHSDEEQVFHVEDVLPGCGISKEETETDRVQSFIHRETSVKSIVAMDGSSEPTHETMYLASGGHGEVHVHAEMLHSTTELLSEDTFTLQVAEDGNLQTESVEVPDNHSQQMNYSHSCIHQGNVMDLEDPLTVPEFCTEIVTADPTLDMENKKDEEITSKFQSSLESIGDCLPTKATSTLSSMSSEEEQFPFSDLDDVQTSVVQRMESISPEPVDKESPSFSPEVIEEANGLVNENNESYSPSKQFVQENPPTDIDLEKSKVTSSPIVIPRTHKVSGEEVGRLVESLPNLWSHTENLDAHDVLCTLSHSLDSRSKPLNSKMHGKDDSSYIRSDEDPELAGEQLTIENTQISGQPKNVLANPAVGMGADAASQVFDAEKLDINKFTSLGPGVVKDDSLVVKIGGRYFPWDVAGHIVLGMVLFGSEHIFEPKGMIAVDQVKKPLSGDPSKSSVSPGGSWKWPFPFRRSRSRNGMQPAPNDARISGAENSSESTIASDGDKNVLKPKVLKKMVREITPTSEQLASLNLKEGKNTVTFTFSTAMLGKQQVEARIYVWKWNTRIVISDVDGTITKSDVLGQFMPLVGIDWSQTGVAHLFSAIQENGYQLLFLSARAISQAYHTRRFLFNIKQDGKVLPDGPVVISPDGLFPSLYREVIRRAPHEFKISCLEDIRALFPSDCNPFYAGFGNRDTDEFSYLKVGIPKGKIFIINPKGEVAVNRRVDTRSYSSLHALVNGMFPPMNLSTAEQV</sequence>
<feature type="domain" description="LNS2/PITP" evidence="6">
    <location>
        <begin position="862"/>
        <end position="1018"/>
    </location>
</feature>
<comment type="similarity">
    <text evidence="2">Belongs to the lipin family.</text>
</comment>
<feature type="compositionally biased region" description="Polar residues" evidence="5">
    <location>
        <begin position="787"/>
        <end position="796"/>
    </location>
</feature>
<dbReference type="SMART" id="SM00775">
    <property type="entry name" value="LNS2"/>
    <property type="match status" value="1"/>
</dbReference>
<accession>A0A2N9FZG3</accession>
<keyword evidence="4" id="KW-0378">Hydrolase</keyword>
<protein>
    <recommendedName>
        <fullName evidence="3">phosphatidate phosphatase</fullName>
        <ecNumber evidence="3">3.1.3.4</ecNumber>
    </recommendedName>
</protein>
<dbReference type="InterPro" id="IPR026058">
    <property type="entry name" value="LIPIN"/>
</dbReference>
<dbReference type="InterPro" id="IPR036412">
    <property type="entry name" value="HAD-like_sf"/>
</dbReference>
<reference evidence="7" key="1">
    <citation type="submission" date="2018-02" db="EMBL/GenBank/DDBJ databases">
        <authorList>
            <person name="Cohen D.B."/>
            <person name="Kent A.D."/>
        </authorList>
    </citation>
    <scope>NUCLEOTIDE SEQUENCE</scope>
</reference>
<dbReference type="EC" id="3.1.3.4" evidence="3"/>
<dbReference type="GO" id="GO:0008195">
    <property type="term" value="F:phosphatidate phosphatase activity"/>
    <property type="evidence" value="ECO:0007669"/>
    <property type="project" value="UniProtKB-EC"/>
</dbReference>
<dbReference type="PANTHER" id="PTHR12181:SF12">
    <property type="entry name" value="PHOSPHATIDATE PHOSPHATASE"/>
    <property type="match status" value="1"/>
</dbReference>
<feature type="region of interest" description="Disordered" evidence="5">
    <location>
        <begin position="616"/>
        <end position="635"/>
    </location>
</feature>